<evidence type="ECO:0000313" key="1">
    <source>
        <dbReference type="EMBL" id="ASP22081.1"/>
    </source>
</evidence>
<protein>
    <submittedName>
        <fullName evidence="1">Uncharacterized protein</fullName>
    </submittedName>
</protein>
<gene>
    <name evidence="1" type="ORF">ANTHELSMS3_03451</name>
</gene>
<accession>A0A222E7Z0</accession>
<organism evidence="1 2">
    <name type="scientific">Antarctobacter heliothermus</name>
    <dbReference type="NCBI Taxonomy" id="74033"/>
    <lineage>
        <taxon>Bacteria</taxon>
        <taxon>Pseudomonadati</taxon>
        <taxon>Pseudomonadota</taxon>
        <taxon>Alphaproteobacteria</taxon>
        <taxon>Rhodobacterales</taxon>
        <taxon>Roseobacteraceae</taxon>
        <taxon>Antarctobacter</taxon>
    </lineage>
</organism>
<dbReference type="Proteomes" id="UP000203589">
    <property type="component" value="Chromosome"/>
</dbReference>
<proteinExistence type="predicted"/>
<reference evidence="1 2" key="1">
    <citation type="submission" date="2017-07" db="EMBL/GenBank/DDBJ databases">
        <title>Genome Sequence of Antarctobacter heliothermus Strain SMS3 Isolated from a culture of the Diatom Skeletonema marinoi.</title>
        <authorList>
            <person name="Topel M."/>
            <person name="Pinder M.I.M."/>
            <person name="Johansson O.N."/>
            <person name="Kourtchenko O."/>
            <person name="Godhe A."/>
            <person name="Clarke A.K."/>
        </authorList>
    </citation>
    <scope>NUCLEOTIDE SEQUENCE [LARGE SCALE GENOMIC DNA]</scope>
    <source>
        <strain evidence="1 2">SMS3</strain>
    </source>
</reference>
<sequence length="204" mass="22400">MDMPSDSMRWIIALDCWLVESCDISSAPPRSGYSDPGHGAADDGQERIARVLQQEATISDLDRVWKRFRNGACIPAIAIPCVDLDLRMPTQPNGDGRGFSKRQKVDDGASLAIADQRPVALPQATKACNARGHLCHATKGHRWGFQIHSSESPTEREVILPRRNRCRPISTLGQSSHLQLWHRRLCNGGSIARLREGAASACLG</sequence>
<dbReference type="EMBL" id="CP022540">
    <property type="protein sequence ID" value="ASP22081.1"/>
    <property type="molecule type" value="Genomic_DNA"/>
</dbReference>
<keyword evidence="2" id="KW-1185">Reference proteome</keyword>
<evidence type="ECO:0000313" key="2">
    <source>
        <dbReference type="Proteomes" id="UP000203589"/>
    </source>
</evidence>
<dbReference type="AlphaFoldDB" id="A0A222E7Z0"/>
<dbReference type="KEGG" id="aht:ANTHELSMS3_03451"/>
<name>A0A222E7Z0_9RHOB</name>